<evidence type="ECO:0000256" key="1">
    <source>
        <dbReference type="ARBA" id="ARBA00004613"/>
    </source>
</evidence>
<dbReference type="PANTHER" id="PTHR10522">
    <property type="entry name" value="GONADOLIBERIN"/>
    <property type="match status" value="1"/>
</dbReference>
<evidence type="ECO:0000256" key="3">
    <source>
        <dbReference type="ARBA" id="ARBA00022525"/>
    </source>
</evidence>
<evidence type="ECO:0000256" key="4">
    <source>
        <dbReference type="ARBA" id="ARBA00022685"/>
    </source>
</evidence>
<proteinExistence type="inferred from homology"/>
<keyword evidence="6" id="KW-0027">Amidation</keyword>
<organism evidence="8 9">
    <name type="scientific">Ciona savignyi</name>
    <name type="common">Pacific transparent sea squirt</name>
    <dbReference type="NCBI Taxonomy" id="51511"/>
    <lineage>
        <taxon>Eukaryota</taxon>
        <taxon>Metazoa</taxon>
        <taxon>Chordata</taxon>
        <taxon>Tunicata</taxon>
        <taxon>Ascidiacea</taxon>
        <taxon>Phlebobranchia</taxon>
        <taxon>Cionidae</taxon>
        <taxon>Ciona</taxon>
    </lineage>
</organism>
<dbReference type="AlphaFoldDB" id="H2YL17"/>
<evidence type="ECO:0000256" key="2">
    <source>
        <dbReference type="ARBA" id="ARBA00010968"/>
    </source>
</evidence>
<reference evidence="9" key="1">
    <citation type="submission" date="2003-08" db="EMBL/GenBank/DDBJ databases">
        <authorList>
            <person name="Birren B."/>
            <person name="Nusbaum C."/>
            <person name="Abebe A."/>
            <person name="Abouelleil A."/>
            <person name="Adekoya E."/>
            <person name="Ait-zahra M."/>
            <person name="Allen N."/>
            <person name="Allen T."/>
            <person name="An P."/>
            <person name="Anderson M."/>
            <person name="Anderson S."/>
            <person name="Arachchi H."/>
            <person name="Armbruster J."/>
            <person name="Bachantsang P."/>
            <person name="Baldwin J."/>
            <person name="Barry A."/>
            <person name="Bayul T."/>
            <person name="Blitshsteyn B."/>
            <person name="Bloom T."/>
            <person name="Blye J."/>
            <person name="Boguslavskiy L."/>
            <person name="Borowsky M."/>
            <person name="Boukhgalter B."/>
            <person name="Brunache A."/>
            <person name="Butler J."/>
            <person name="Calixte N."/>
            <person name="Calvo S."/>
            <person name="Camarata J."/>
            <person name="Campo K."/>
            <person name="Chang J."/>
            <person name="Cheshatsang Y."/>
            <person name="Citroen M."/>
            <person name="Collymore A."/>
            <person name="Considine T."/>
            <person name="Cook A."/>
            <person name="Cooke P."/>
            <person name="Corum B."/>
            <person name="Cuomo C."/>
            <person name="David R."/>
            <person name="Dawoe T."/>
            <person name="Degray S."/>
            <person name="Dodge S."/>
            <person name="Dooley K."/>
            <person name="Dorje P."/>
            <person name="Dorjee K."/>
            <person name="Dorris L."/>
            <person name="Duffey N."/>
            <person name="Dupes A."/>
            <person name="Elkins T."/>
            <person name="Engels R."/>
            <person name="Erickson J."/>
            <person name="Farina A."/>
            <person name="Faro S."/>
            <person name="Ferreira P."/>
            <person name="Fischer H."/>
            <person name="Fitzgerald M."/>
            <person name="Foley K."/>
            <person name="Gage D."/>
            <person name="Galagan J."/>
            <person name="Gearin G."/>
            <person name="Gnerre S."/>
            <person name="Gnirke A."/>
            <person name="Goyette A."/>
            <person name="Graham J."/>
            <person name="Grandbois E."/>
            <person name="Gyaltsen K."/>
            <person name="Hafez N."/>
            <person name="Hagopian D."/>
            <person name="Hagos B."/>
            <person name="Hall J."/>
            <person name="Hatcher B."/>
            <person name="Heller A."/>
            <person name="Higgins H."/>
            <person name="Honan T."/>
            <person name="Horn A."/>
            <person name="Houde N."/>
            <person name="Hughes L."/>
            <person name="Hulme W."/>
            <person name="Husby E."/>
            <person name="Iliev I."/>
            <person name="Jaffe D."/>
            <person name="Jones C."/>
            <person name="Kamal M."/>
            <person name="Kamat A."/>
            <person name="Kamvysselis M."/>
            <person name="Karlsson E."/>
            <person name="Kells C."/>
            <person name="Kieu A."/>
            <person name="Kisner P."/>
            <person name="Kodira C."/>
            <person name="Kulbokas E."/>
            <person name="Labutti K."/>
            <person name="Lama D."/>
            <person name="Landers T."/>
            <person name="Leger J."/>
            <person name="Levine S."/>
            <person name="Lewis D."/>
            <person name="Lewis T."/>
            <person name="Lindblad-toh K."/>
            <person name="Liu X."/>
            <person name="Lokyitsang T."/>
            <person name="Lokyitsang Y."/>
            <person name="Lucien O."/>
            <person name="Lui A."/>
            <person name="Ma L.J."/>
            <person name="Mabbitt R."/>
            <person name="Macdonald J."/>
            <person name="Maclean C."/>
            <person name="Major J."/>
            <person name="Manning J."/>
            <person name="Marabella R."/>
            <person name="Maru K."/>
            <person name="Matthews C."/>
            <person name="Mauceli E."/>
            <person name="Mccarthy M."/>
            <person name="Mcdonough S."/>
            <person name="Mcghee T."/>
            <person name="Meldrim J."/>
            <person name="Meneus L."/>
            <person name="Mesirov J."/>
            <person name="Mihalev A."/>
            <person name="Mihova T."/>
            <person name="Mikkelsen T."/>
            <person name="Mlenga V."/>
            <person name="Moru K."/>
            <person name="Mozes J."/>
            <person name="Mulrain L."/>
            <person name="Munson G."/>
            <person name="Naylor J."/>
            <person name="Newes C."/>
            <person name="Nguyen C."/>
            <person name="Nguyen N."/>
            <person name="Nguyen T."/>
            <person name="Nicol R."/>
            <person name="Nielsen C."/>
            <person name="Nizzari M."/>
            <person name="Norbu C."/>
            <person name="Norbu N."/>
            <person name="O'donnell P."/>
            <person name="Okoawo O."/>
            <person name="O'leary S."/>
            <person name="Omotosho B."/>
            <person name="O'neill K."/>
            <person name="Osman S."/>
            <person name="Parker S."/>
            <person name="Perrin D."/>
            <person name="Phunkhang P."/>
            <person name="Piqani B."/>
            <person name="Purcell S."/>
            <person name="Rachupka T."/>
            <person name="Ramasamy U."/>
            <person name="Rameau R."/>
            <person name="Ray V."/>
            <person name="Raymond C."/>
            <person name="Retta R."/>
            <person name="Richardson S."/>
            <person name="Rise C."/>
            <person name="Rodriguez J."/>
            <person name="Rogers J."/>
            <person name="Rogov P."/>
            <person name="Rutman M."/>
            <person name="Schupbach R."/>
            <person name="Seaman C."/>
            <person name="Settipalli S."/>
            <person name="Sharpe T."/>
            <person name="Sheridan J."/>
            <person name="Sherpa N."/>
            <person name="Shi J."/>
            <person name="Smirnov S."/>
            <person name="Smith C."/>
            <person name="Sougnez C."/>
            <person name="Spencer B."/>
            <person name="Stalker J."/>
            <person name="Stange-thomann N."/>
            <person name="Stavropoulos S."/>
            <person name="Stetson K."/>
            <person name="Stone C."/>
            <person name="Stone S."/>
            <person name="Stubbs M."/>
            <person name="Talamas J."/>
            <person name="Tchuinga P."/>
            <person name="Tenzing P."/>
            <person name="Tesfaye S."/>
            <person name="Theodore J."/>
            <person name="Thoulutsang Y."/>
            <person name="Topham K."/>
            <person name="Towey S."/>
            <person name="Tsamla T."/>
            <person name="Tsomo N."/>
            <person name="Vallee D."/>
            <person name="Vassiliev H."/>
            <person name="Venkataraman V."/>
            <person name="Vinson J."/>
            <person name="Vo A."/>
            <person name="Wade C."/>
            <person name="Wang S."/>
            <person name="Wangchuk T."/>
            <person name="Wangdi T."/>
            <person name="Whittaker C."/>
            <person name="Wilkinson J."/>
            <person name="Wu Y."/>
            <person name="Wyman D."/>
            <person name="Yadav S."/>
            <person name="Yang S."/>
            <person name="Yang X."/>
            <person name="Yeager S."/>
            <person name="Yee E."/>
            <person name="Young G."/>
            <person name="Zainoun J."/>
            <person name="Zembeck L."/>
            <person name="Zimmer A."/>
            <person name="Zody M."/>
            <person name="Lander E."/>
        </authorList>
    </citation>
    <scope>NUCLEOTIDE SEQUENCE [LARGE SCALE GENOMIC DNA]</scope>
</reference>
<dbReference type="OMA" id="QHWSYAL"/>
<dbReference type="InterPro" id="IPR019792">
    <property type="entry name" value="Gonadoliberin"/>
</dbReference>
<feature type="signal peptide" evidence="7">
    <location>
        <begin position="1"/>
        <end position="19"/>
    </location>
</feature>
<sequence length="157" mass="17634">MKSVISLLSLLVIINVVYCHVLPNRGGQANFDWTRQKSDISPDFGADYPSDSSEEIPPLGANRRQHWSYALSPGGKRQHWSLALSPGGKRQHWSNKLAPGGKRVNPYSSAKANPVTDEENYNKLYNLLRQYIQAAIEFDDDLTGYKDDDVTLDNIEV</sequence>
<evidence type="ECO:0000313" key="9">
    <source>
        <dbReference type="Proteomes" id="UP000007875"/>
    </source>
</evidence>
<accession>H2YL17</accession>
<keyword evidence="3" id="KW-0964">Secreted</keyword>
<feature type="chain" id="PRO_5003578412" evidence="7">
    <location>
        <begin position="20"/>
        <end position="157"/>
    </location>
</feature>
<reference evidence="8" key="2">
    <citation type="submission" date="2025-08" db="UniProtKB">
        <authorList>
            <consortium name="Ensembl"/>
        </authorList>
    </citation>
    <scope>IDENTIFICATION</scope>
</reference>
<comment type="similarity">
    <text evidence="2">Belongs to the GnRH family.</text>
</comment>
<dbReference type="GO" id="GO:0005179">
    <property type="term" value="F:hormone activity"/>
    <property type="evidence" value="ECO:0007669"/>
    <property type="project" value="UniProtKB-KW"/>
</dbReference>
<keyword evidence="5" id="KW-0372">Hormone</keyword>
<comment type="subcellular location">
    <subcellularLocation>
        <location evidence="1">Secreted</location>
    </subcellularLocation>
</comment>
<dbReference type="InParanoid" id="H2YL17"/>
<dbReference type="GO" id="GO:0005576">
    <property type="term" value="C:extracellular region"/>
    <property type="evidence" value="ECO:0007669"/>
    <property type="project" value="UniProtKB-SubCell"/>
</dbReference>
<evidence type="ECO:0000313" key="8">
    <source>
        <dbReference type="Ensembl" id="ENSCSAVP00000006019.1"/>
    </source>
</evidence>
<keyword evidence="7" id="KW-0732">Signal</keyword>
<evidence type="ECO:0000256" key="5">
    <source>
        <dbReference type="ARBA" id="ARBA00022702"/>
    </source>
</evidence>
<dbReference type="InterPro" id="IPR002012">
    <property type="entry name" value="GnRH"/>
</dbReference>
<keyword evidence="9" id="KW-1185">Reference proteome</keyword>
<dbReference type="GeneTree" id="ENSGT00390000010662"/>
<evidence type="ECO:0000256" key="7">
    <source>
        <dbReference type="SAM" id="SignalP"/>
    </source>
</evidence>
<name>H2YL17_CIOSA</name>
<dbReference type="Ensembl" id="ENSCSAVT00000006096.1">
    <property type="protein sequence ID" value="ENSCSAVP00000006019.1"/>
    <property type="gene ID" value="ENSCSAVG00000003588.1"/>
</dbReference>
<evidence type="ECO:0000256" key="6">
    <source>
        <dbReference type="ARBA" id="ARBA00022815"/>
    </source>
</evidence>
<dbReference type="PANTHER" id="PTHR10522:SF5">
    <property type="entry name" value="PREPROGONADOTROPIN-RELEASING HORMONE 2"/>
    <property type="match status" value="1"/>
</dbReference>
<dbReference type="HOGENOM" id="CLU_1677241_0_0_1"/>
<keyword evidence="4" id="KW-0165">Cleavage on pair of basic residues</keyword>
<dbReference type="Proteomes" id="UP000007875">
    <property type="component" value="Unassembled WGS sequence"/>
</dbReference>
<reference evidence="8" key="3">
    <citation type="submission" date="2025-09" db="UniProtKB">
        <authorList>
            <consortium name="Ensembl"/>
        </authorList>
    </citation>
    <scope>IDENTIFICATION</scope>
</reference>
<protein>
    <submittedName>
        <fullName evidence="8">Uncharacterized protein</fullName>
    </submittedName>
</protein>
<dbReference type="PROSITE" id="PS00473">
    <property type="entry name" value="GNRH"/>
    <property type="match status" value="3"/>
</dbReference>